<dbReference type="Pfam" id="PF13411">
    <property type="entry name" value="MerR_1"/>
    <property type="match status" value="1"/>
</dbReference>
<comment type="caution">
    <text evidence="6">The sequence shown here is derived from an EMBL/GenBank/DDBJ whole genome shotgun (WGS) entry which is preliminary data.</text>
</comment>
<dbReference type="Gene3D" id="1.10.1660.10">
    <property type="match status" value="1"/>
</dbReference>
<dbReference type="InterPro" id="IPR009061">
    <property type="entry name" value="DNA-bd_dom_put_sf"/>
</dbReference>
<evidence type="ECO:0000313" key="6">
    <source>
        <dbReference type="EMBL" id="RBW71048.1"/>
    </source>
</evidence>
<dbReference type="Proteomes" id="UP000253314">
    <property type="component" value="Unassembled WGS sequence"/>
</dbReference>
<protein>
    <recommendedName>
        <fullName evidence="5">HTH merR-type domain-containing protein</fullName>
    </recommendedName>
</protein>
<dbReference type="InterPro" id="IPR000551">
    <property type="entry name" value="MerR-type_HTH_dom"/>
</dbReference>
<proteinExistence type="predicted"/>
<accession>A0A366XZP9</accession>
<evidence type="ECO:0000259" key="5">
    <source>
        <dbReference type="PROSITE" id="PS50937"/>
    </source>
</evidence>
<dbReference type="SMART" id="SM00422">
    <property type="entry name" value="HTH_MERR"/>
    <property type="match status" value="1"/>
</dbReference>
<dbReference type="EMBL" id="QOCW01000002">
    <property type="protein sequence ID" value="RBW71048.1"/>
    <property type="molecule type" value="Genomic_DNA"/>
</dbReference>
<gene>
    <name evidence="6" type="ORF">DS031_03385</name>
</gene>
<reference evidence="6 7" key="1">
    <citation type="submission" date="2018-07" db="EMBL/GenBank/DDBJ databases">
        <title>Lottiidibacillus patelloidae gen. nov., sp. nov., isolated from the intestinal tract of a marine limpet and the reclassification of B. taeanensis BH030017T, B. algicola KMM 3737T and B. hwajinpoensis SW-72T as genus Lottiidibacillus.</title>
        <authorList>
            <person name="Liu R."/>
            <person name="Huang Z."/>
        </authorList>
    </citation>
    <scope>NUCLEOTIDE SEQUENCE [LARGE SCALE GENOMIC DNA]</scope>
    <source>
        <strain evidence="6 7">BH030017</strain>
    </source>
</reference>
<evidence type="ECO:0000256" key="2">
    <source>
        <dbReference type="ARBA" id="ARBA00023015"/>
    </source>
</evidence>
<feature type="domain" description="HTH merR-type" evidence="5">
    <location>
        <begin position="8"/>
        <end position="78"/>
    </location>
</feature>
<keyword evidence="1" id="KW-0678">Repressor</keyword>
<dbReference type="RefSeq" id="WP_113804528.1">
    <property type="nucleotide sequence ID" value="NZ_QOCW01000002.1"/>
</dbReference>
<evidence type="ECO:0000256" key="1">
    <source>
        <dbReference type="ARBA" id="ARBA00022491"/>
    </source>
</evidence>
<dbReference type="PANTHER" id="PTHR30204">
    <property type="entry name" value="REDOX-CYCLING DRUG-SENSING TRANSCRIPTIONAL ACTIVATOR SOXR"/>
    <property type="match status" value="1"/>
</dbReference>
<dbReference type="PANTHER" id="PTHR30204:SF69">
    <property type="entry name" value="MERR-FAMILY TRANSCRIPTIONAL REGULATOR"/>
    <property type="match status" value="1"/>
</dbReference>
<keyword evidence="4" id="KW-0804">Transcription</keyword>
<dbReference type="PROSITE" id="PS50937">
    <property type="entry name" value="HTH_MERR_2"/>
    <property type="match status" value="1"/>
</dbReference>
<organism evidence="6 7">
    <name type="scientific">Bacillus taeanensis</name>
    <dbReference type="NCBI Taxonomy" id="273032"/>
    <lineage>
        <taxon>Bacteria</taxon>
        <taxon>Bacillati</taxon>
        <taxon>Bacillota</taxon>
        <taxon>Bacilli</taxon>
        <taxon>Bacillales</taxon>
        <taxon>Bacillaceae</taxon>
        <taxon>Bacillus</taxon>
    </lineage>
</organism>
<dbReference type="OrthoDB" id="2884071at2"/>
<evidence type="ECO:0000313" key="7">
    <source>
        <dbReference type="Proteomes" id="UP000253314"/>
    </source>
</evidence>
<evidence type="ECO:0000256" key="3">
    <source>
        <dbReference type="ARBA" id="ARBA00023125"/>
    </source>
</evidence>
<keyword evidence="2" id="KW-0805">Transcription regulation</keyword>
<dbReference type="SUPFAM" id="SSF46955">
    <property type="entry name" value="Putative DNA-binding domain"/>
    <property type="match status" value="1"/>
</dbReference>
<dbReference type="GO" id="GO:0003677">
    <property type="term" value="F:DNA binding"/>
    <property type="evidence" value="ECO:0007669"/>
    <property type="project" value="UniProtKB-KW"/>
</dbReference>
<dbReference type="InterPro" id="IPR047057">
    <property type="entry name" value="MerR_fam"/>
</dbReference>
<keyword evidence="3" id="KW-0238">DNA-binding</keyword>
<dbReference type="AlphaFoldDB" id="A0A366XZP9"/>
<keyword evidence="7" id="KW-1185">Reference proteome</keyword>
<name>A0A366XZP9_9BACI</name>
<dbReference type="GO" id="GO:0003700">
    <property type="term" value="F:DNA-binding transcription factor activity"/>
    <property type="evidence" value="ECO:0007669"/>
    <property type="project" value="InterPro"/>
</dbReference>
<evidence type="ECO:0000256" key="4">
    <source>
        <dbReference type="ARBA" id="ARBA00023163"/>
    </source>
</evidence>
<sequence length="243" mass="28677">MRRSPSTTYTMKEVSRKLKLPTGTLRKWEQDFQLILEVPRSRTGARYYTEQEVETLLQIKQMRSKHLSISTICSLLNNSSEENEKESAESPVPLSVNDAPTIQQIIQNDDGKTLDDLKKLMESFDALKDEMIKEVREEIRQEVRQEVLQEVKKEIASSTQTQTMIINESVSHTTKEIQNLSKSVENQQKMSQQQIEEEREVNRQDIIRREEQFIEFVKTHREIAAAKQERENRKLKRLIPFWR</sequence>